<reference evidence="2 3" key="1">
    <citation type="submission" date="2020-07" db="EMBL/GenBank/DDBJ databases">
        <title>Sequencing the genomes of 1000 actinobacteria strains.</title>
        <authorList>
            <person name="Klenk H.-P."/>
        </authorList>
    </citation>
    <scope>NUCLEOTIDE SEQUENCE [LARGE SCALE GENOMIC DNA]</scope>
    <source>
        <strain evidence="2 3">DSM 44121</strain>
    </source>
</reference>
<organism evidence="2 3">
    <name type="scientific">Promicromonospora sukumoe</name>
    <dbReference type="NCBI Taxonomy" id="88382"/>
    <lineage>
        <taxon>Bacteria</taxon>
        <taxon>Bacillati</taxon>
        <taxon>Actinomycetota</taxon>
        <taxon>Actinomycetes</taxon>
        <taxon>Micrococcales</taxon>
        <taxon>Promicromonosporaceae</taxon>
        <taxon>Promicromonospora</taxon>
    </lineage>
</organism>
<dbReference type="Proteomes" id="UP000540568">
    <property type="component" value="Unassembled WGS sequence"/>
</dbReference>
<evidence type="ECO:0000259" key="1">
    <source>
        <dbReference type="PROSITE" id="PS51674"/>
    </source>
</evidence>
<name>A0A7W3JE55_9MICO</name>
<keyword evidence="3" id="KW-1185">Reference proteome</keyword>
<dbReference type="Pfam" id="PF02467">
    <property type="entry name" value="Whib"/>
    <property type="match status" value="1"/>
</dbReference>
<dbReference type="InterPro" id="IPR034768">
    <property type="entry name" value="4FE4S_WBL"/>
</dbReference>
<gene>
    <name evidence="2" type="ORF">FHX71_005179</name>
</gene>
<dbReference type="EMBL" id="JACGWV010000003">
    <property type="protein sequence ID" value="MBA8811172.1"/>
    <property type="molecule type" value="Genomic_DNA"/>
</dbReference>
<sequence>MIPATGWMLGAACAREGLRDLPWTAEDTSPADRARMARVCAACPVLAACEVSTVVTETTAGFWAGRDLTVWPESSAAVAVQDTLPGLDLPEQAAA</sequence>
<dbReference type="PROSITE" id="PS51674">
    <property type="entry name" value="4FE4S_WBL"/>
    <property type="match status" value="1"/>
</dbReference>
<evidence type="ECO:0000313" key="3">
    <source>
        <dbReference type="Proteomes" id="UP000540568"/>
    </source>
</evidence>
<proteinExistence type="predicted"/>
<evidence type="ECO:0000313" key="2">
    <source>
        <dbReference type="EMBL" id="MBA8811172.1"/>
    </source>
</evidence>
<protein>
    <recommendedName>
        <fullName evidence="1">4Fe-4S Wbl-type domain-containing protein</fullName>
    </recommendedName>
</protein>
<dbReference type="AlphaFoldDB" id="A0A7W3JE55"/>
<dbReference type="RefSeq" id="WP_182620343.1">
    <property type="nucleotide sequence ID" value="NZ_BAAATF010000009.1"/>
</dbReference>
<accession>A0A7W3JE55</accession>
<comment type="caution">
    <text evidence="2">The sequence shown here is derived from an EMBL/GenBank/DDBJ whole genome shotgun (WGS) entry which is preliminary data.</text>
</comment>
<feature type="domain" description="4Fe-4S Wbl-type" evidence="1">
    <location>
        <begin position="12"/>
        <end position="73"/>
    </location>
</feature>